<evidence type="ECO:0000313" key="4">
    <source>
        <dbReference type="Proteomes" id="UP000322225"/>
    </source>
</evidence>
<feature type="region of interest" description="Disordered" evidence="1">
    <location>
        <begin position="173"/>
        <end position="194"/>
    </location>
</feature>
<dbReference type="PROSITE" id="PS51159">
    <property type="entry name" value="CBM21"/>
    <property type="match status" value="1"/>
</dbReference>
<dbReference type="AlphaFoldDB" id="A0AAJ8LFJ6"/>
<feature type="region of interest" description="Disordered" evidence="1">
    <location>
        <begin position="675"/>
        <end position="713"/>
    </location>
</feature>
<evidence type="ECO:0000256" key="1">
    <source>
        <dbReference type="SAM" id="MobiDB-lite"/>
    </source>
</evidence>
<dbReference type="KEGG" id="ksn:90829889"/>
<organism evidence="3 4">
    <name type="scientific">Kwoniella shandongensis</name>
    <dbReference type="NCBI Taxonomy" id="1734106"/>
    <lineage>
        <taxon>Eukaryota</taxon>
        <taxon>Fungi</taxon>
        <taxon>Dikarya</taxon>
        <taxon>Basidiomycota</taxon>
        <taxon>Agaricomycotina</taxon>
        <taxon>Tremellomycetes</taxon>
        <taxon>Tremellales</taxon>
        <taxon>Cryptococcaceae</taxon>
        <taxon>Kwoniella</taxon>
    </lineage>
</organism>
<feature type="region of interest" description="Disordered" evidence="1">
    <location>
        <begin position="463"/>
        <end position="491"/>
    </location>
</feature>
<dbReference type="PANTHER" id="PTHR12307">
    <property type="entry name" value="PROTEIN PHOSPHATASE 1 REGULATORY SUBUNIT"/>
    <property type="match status" value="1"/>
</dbReference>
<keyword evidence="4" id="KW-1185">Reference proteome</keyword>
<feature type="compositionally biased region" description="Polar residues" evidence="1">
    <location>
        <begin position="885"/>
        <end position="899"/>
    </location>
</feature>
<feature type="region of interest" description="Disordered" evidence="1">
    <location>
        <begin position="638"/>
        <end position="661"/>
    </location>
</feature>
<name>A0AAJ8LFJ6_9TREE</name>
<feature type="region of interest" description="Disordered" evidence="1">
    <location>
        <begin position="811"/>
        <end position="922"/>
    </location>
</feature>
<dbReference type="GeneID" id="90829889"/>
<dbReference type="InterPro" id="IPR005036">
    <property type="entry name" value="CBM21_dom"/>
</dbReference>
<feature type="compositionally biased region" description="Low complexity" evidence="1">
    <location>
        <begin position="990"/>
        <end position="1007"/>
    </location>
</feature>
<feature type="compositionally biased region" description="Acidic residues" evidence="1">
    <location>
        <begin position="478"/>
        <end position="491"/>
    </location>
</feature>
<protein>
    <recommendedName>
        <fullName evidence="2">CBM21 domain-containing protein</fullName>
    </recommendedName>
</protein>
<feature type="compositionally biased region" description="Low complexity" evidence="1">
    <location>
        <begin position="284"/>
        <end position="293"/>
    </location>
</feature>
<dbReference type="RefSeq" id="XP_065822914.1">
    <property type="nucleotide sequence ID" value="XM_065966842.1"/>
</dbReference>
<feature type="region of interest" description="Disordered" evidence="1">
    <location>
        <begin position="987"/>
        <end position="1011"/>
    </location>
</feature>
<feature type="region of interest" description="Disordered" evidence="1">
    <location>
        <begin position="1"/>
        <end position="27"/>
    </location>
</feature>
<gene>
    <name evidence="3" type="ORF">CI109_100767</name>
</gene>
<dbReference type="GO" id="GO:2001069">
    <property type="term" value="F:glycogen binding"/>
    <property type="evidence" value="ECO:0007669"/>
    <property type="project" value="TreeGrafter"/>
</dbReference>
<sequence>MPSCTVSDPVSGSSKPKTGIPTSISIDQFYPTPPPSPILVDTSTLPNVDLETSLPRTSSSLKLPQYRAPISLVLDTSHHLPHAAGFRLTEPTSLLATLGGNRVLALDACASVWDRMPISASTPTVATPNAVEEDHVESLVGGQKPQPDMHGLHWAMRRQKSADHISSIFVHPPTPERIASPTEQGRQSPQPTYTFDKDFHDAASTSDPIPRKKSPTVSPIMPIATLPAQAATGGISMPVQVLPEVRSPPRRSLAMTADSLQVAAKRGRRPRLFGFTEMPDSVTSSAASSAASSPDRTPTIPSRPFSESSTSSPSSSTTTFIPSTTSSPATFIPRRHPIRAKSEAALTTAALHTLNIPPRRRENGLKLNFDGIVPVTKVSEAEDAVVHSPYSATLIRKKSGEILKPALKYIGPLRANGTPIAASLPSSPRFETRSCPATPSCPKYVHFDAKLERVKLFLHDQKPQVVSRDGSPTADTTSEGDEFPFPSTDEEREEKKVLQVSLPNFPTSHPPNADLFLESLFLDDDRKSLKGVVTCKNIAFQKWVAVRFTFDWWQTTSEVTATYKESVKGGQYDRFAFSIKLNDLLSKIEEKTLFMAIRYNAEGTEMWDSNGGQNYQVLFQKVSPAPTKLAKARNSVSMQPGMGKAVGGRTSQWSVTDGTGEDRLADLRAKLDRLKADDEDRPPVSPNSSRYFSFTAGRKGTDVSPTGSPMRGVLDRKTSDLPAAGPALAARYDFGAAFQTTRRNSPSPMGRTTELPDVKTGLLSYSNIQKVNNGHAATEFYSPRYTPTTNASGGDYFFSPTSNNTVSVPVPDLKVQGPSPPATEEDRTPTGTAAPAMPVFKPVSPKRPTATFTRAHSSPSKFPSKFMIGGDDADEFSPEVFPPQLDSSNSMTATPSESPRSPPDLALAKWSPTSKSGSDLSSDEASLASYSSLIEQFCWAGDSSMSEPRRSHSTSSLDNYFATEPSGLITPRATAVGGGGYSNNDANGISTPSSTSSYFTSFSGTPTTRDDIDDIERSMADPASGMNAGRIQHSMVC</sequence>
<dbReference type="Pfam" id="PF03370">
    <property type="entry name" value="CBM_21"/>
    <property type="match status" value="1"/>
</dbReference>
<dbReference type="GO" id="GO:0005979">
    <property type="term" value="P:regulation of glycogen biosynthetic process"/>
    <property type="evidence" value="ECO:0007669"/>
    <property type="project" value="TreeGrafter"/>
</dbReference>
<dbReference type="EMBL" id="CP144052">
    <property type="protein sequence ID" value="WWD16341.1"/>
    <property type="molecule type" value="Genomic_DNA"/>
</dbReference>
<evidence type="ECO:0000313" key="3">
    <source>
        <dbReference type="EMBL" id="WWD16341.1"/>
    </source>
</evidence>
<proteinExistence type="predicted"/>
<feature type="domain" description="CBM21" evidence="2">
    <location>
        <begin position="507"/>
        <end position="618"/>
    </location>
</feature>
<dbReference type="InterPro" id="IPR050782">
    <property type="entry name" value="PP1_regulatory_subunit_3"/>
</dbReference>
<dbReference type="Proteomes" id="UP000322225">
    <property type="component" value="Chromosome 2"/>
</dbReference>
<dbReference type="PANTHER" id="PTHR12307:SF36">
    <property type="entry name" value="GLYCOGEN-BINDING SUBUNIT 76A"/>
    <property type="match status" value="1"/>
</dbReference>
<accession>A0AAJ8LFJ6</accession>
<feature type="compositionally biased region" description="Low complexity" evidence="1">
    <location>
        <begin position="911"/>
        <end position="922"/>
    </location>
</feature>
<feature type="compositionally biased region" description="Low complexity" evidence="1">
    <location>
        <begin position="300"/>
        <end position="332"/>
    </location>
</feature>
<feature type="region of interest" description="Disordered" evidence="1">
    <location>
        <begin position="271"/>
        <end position="335"/>
    </location>
</feature>
<evidence type="ECO:0000259" key="2">
    <source>
        <dbReference type="PROSITE" id="PS51159"/>
    </source>
</evidence>
<reference evidence="3" key="2">
    <citation type="submission" date="2024-01" db="EMBL/GenBank/DDBJ databases">
        <title>Comparative genomics of Cryptococcus and Kwoniella reveals pathogenesis evolution and contrasting modes of karyotype evolution via chromosome fusion or intercentromeric recombination.</title>
        <authorList>
            <person name="Coelho M.A."/>
            <person name="David-Palma M."/>
            <person name="Shea T."/>
            <person name="Bowers K."/>
            <person name="McGinley-Smith S."/>
            <person name="Mohammad A.W."/>
            <person name="Gnirke A."/>
            <person name="Yurkov A.M."/>
            <person name="Nowrousian M."/>
            <person name="Sun S."/>
            <person name="Cuomo C.A."/>
            <person name="Heitman J."/>
        </authorList>
    </citation>
    <scope>NUCLEOTIDE SEQUENCE</scope>
    <source>
        <strain evidence="3">CBS 12478</strain>
    </source>
</reference>
<feature type="compositionally biased region" description="Polar residues" evidence="1">
    <location>
        <begin position="181"/>
        <end position="193"/>
    </location>
</feature>
<feature type="compositionally biased region" description="Polar residues" evidence="1">
    <location>
        <begin position="1"/>
        <end position="26"/>
    </location>
</feature>
<reference evidence="3" key="1">
    <citation type="submission" date="2017-08" db="EMBL/GenBank/DDBJ databases">
        <authorList>
            <person name="Cuomo C."/>
            <person name="Billmyre B."/>
            <person name="Heitman J."/>
        </authorList>
    </citation>
    <scope>NUCLEOTIDE SEQUENCE</scope>
    <source>
        <strain evidence="3">CBS 12478</strain>
    </source>
</reference>
<dbReference type="Gene3D" id="2.60.40.2440">
    <property type="entry name" value="Carbohydrate binding type-21 domain"/>
    <property type="match status" value="1"/>
</dbReference>
<dbReference type="GO" id="GO:0008157">
    <property type="term" value="F:protein phosphatase 1 binding"/>
    <property type="evidence" value="ECO:0007669"/>
    <property type="project" value="TreeGrafter"/>
</dbReference>
<feature type="compositionally biased region" description="Polar residues" evidence="1">
    <location>
        <begin position="850"/>
        <end position="861"/>
    </location>
</feature>
<dbReference type="InterPro" id="IPR038175">
    <property type="entry name" value="CBM21_dom_sf"/>
</dbReference>
<dbReference type="GO" id="GO:0000164">
    <property type="term" value="C:protein phosphatase type 1 complex"/>
    <property type="evidence" value="ECO:0007669"/>
    <property type="project" value="TreeGrafter"/>
</dbReference>